<dbReference type="InterPro" id="IPR036188">
    <property type="entry name" value="FAD/NAD-bd_sf"/>
</dbReference>
<dbReference type="EMBL" id="PGGO01000017">
    <property type="protein sequence ID" value="PSH65551.1"/>
    <property type="molecule type" value="Genomic_DNA"/>
</dbReference>
<comment type="caution">
    <text evidence="7">The sequence shown here is derived from an EMBL/GenBank/DDBJ whole genome shotgun (WGS) entry which is preliminary data.</text>
</comment>
<keyword evidence="8" id="KW-1185">Reference proteome</keyword>
<evidence type="ECO:0000313" key="8">
    <source>
        <dbReference type="Proteomes" id="UP000241444"/>
    </source>
</evidence>
<dbReference type="Gene3D" id="3.30.560.10">
    <property type="entry name" value="Glucose Oxidase, domain 3"/>
    <property type="match status" value="1"/>
</dbReference>
<evidence type="ECO:0000256" key="5">
    <source>
        <dbReference type="PIRSR" id="PIRSR000137-2"/>
    </source>
</evidence>
<protein>
    <submittedName>
        <fullName evidence="7">Choline dehydrogenase</fullName>
    </submittedName>
</protein>
<comment type="similarity">
    <text evidence="2">Belongs to the GMC oxidoreductase family.</text>
</comment>
<evidence type="ECO:0000256" key="1">
    <source>
        <dbReference type="ARBA" id="ARBA00001974"/>
    </source>
</evidence>
<dbReference type="Pfam" id="PF05199">
    <property type="entry name" value="GMC_oxred_C"/>
    <property type="match status" value="1"/>
</dbReference>
<dbReference type="RefSeq" id="WP_106712888.1">
    <property type="nucleotide sequence ID" value="NZ_PGGO01000017.1"/>
</dbReference>
<dbReference type="SUPFAM" id="SSF51905">
    <property type="entry name" value="FAD/NAD(P)-binding domain"/>
    <property type="match status" value="1"/>
</dbReference>
<dbReference type="GO" id="GO:0050660">
    <property type="term" value="F:flavin adenine dinucleotide binding"/>
    <property type="evidence" value="ECO:0007669"/>
    <property type="project" value="InterPro"/>
</dbReference>
<comment type="cofactor">
    <cofactor evidence="1 5">
        <name>FAD</name>
        <dbReference type="ChEBI" id="CHEBI:57692"/>
    </cofactor>
</comment>
<evidence type="ECO:0000259" key="6">
    <source>
        <dbReference type="PROSITE" id="PS00624"/>
    </source>
</evidence>
<dbReference type="OrthoDB" id="9785276at2"/>
<dbReference type="AlphaFoldDB" id="A0A2P7BGD4"/>
<dbReference type="GO" id="GO:0016614">
    <property type="term" value="F:oxidoreductase activity, acting on CH-OH group of donors"/>
    <property type="evidence" value="ECO:0007669"/>
    <property type="project" value="InterPro"/>
</dbReference>
<dbReference type="InterPro" id="IPR012132">
    <property type="entry name" value="GMC_OxRdtase"/>
</dbReference>
<evidence type="ECO:0000256" key="4">
    <source>
        <dbReference type="ARBA" id="ARBA00022827"/>
    </source>
</evidence>
<reference evidence="8" key="1">
    <citation type="submission" date="2017-11" db="EMBL/GenBank/DDBJ databases">
        <authorList>
            <person name="Kuznetsova I."/>
            <person name="Sazanova A."/>
            <person name="Chirak E."/>
            <person name="Safronova V."/>
            <person name="Willems A."/>
        </authorList>
    </citation>
    <scope>NUCLEOTIDE SEQUENCE [LARGE SCALE GENOMIC DNA]</scope>
    <source>
        <strain evidence="8">STM 196</strain>
    </source>
</reference>
<dbReference type="Pfam" id="PF00732">
    <property type="entry name" value="GMC_oxred_N"/>
    <property type="match status" value="1"/>
</dbReference>
<evidence type="ECO:0000256" key="2">
    <source>
        <dbReference type="ARBA" id="ARBA00010790"/>
    </source>
</evidence>
<dbReference type="PANTHER" id="PTHR11552:SF147">
    <property type="entry name" value="CHOLINE DEHYDROGENASE, MITOCHONDRIAL"/>
    <property type="match status" value="1"/>
</dbReference>
<name>A0A2P7BGD4_9HYPH</name>
<feature type="binding site" evidence="5">
    <location>
        <position position="219"/>
    </location>
    <ligand>
        <name>FAD</name>
        <dbReference type="ChEBI" id="CHEBI:57692"/>
    </ligand>
</feature>
<dbReference type="Gene3D" id="3.50.50.60">
    <property type="entry name" value="FAD/NAD(P)-binding domain"/>
    <property type="match status" value="1"/>
</dbReference>
<gene>
    <name evidence="7" type="ORF">CU102_20120</name>
</gene>
<proteinExistence type="inferred from homology"/>
<accession>A0A2P7BGD4</accession>
<evidence type="ECO:0000313" key="7">
    <source>
        <dbReference type="EMBL" id="PSH65551.1"/>
    </source>
</evidence>
<dbReference type="SUPFAM" id="SSF54373">
    <property type="entry name" value="FAD-linked reductases, C-terminal domain"/>
    <property type="match status" value="1"/>
</dbReference>
<organism evidence="7 8">
    <name type="scientific">Phyllobacterium brassicacearum</name>
    <dbReference type="NCBI Taxonomy" id="314235"/>
    <lineage>
        <taxon>Bacteria</taxon>
        <taxon>Pseudomonadati</taxon>
        <taxon>Pseudomonadota</taxon>
        <taxon>Alphaproteobacteria</taxon>
        <taxon>Hyphomicrobiales</taxon>
        <taxon>Phyllobacteriaceae</taxon>
        <taxon>Phyllobacterium</taxon>
    </lineage>
</organism>
<dbReference type="Proteomes" id="UP000241444">
    <property type="component" value="Unassembled WGS sequence"/>
</dbReference>
<dbReference type="PANTHER" id="PTHR11552">
    <property type="entry name" value="GLUCOSE-METHANOL-CHOLINE GMC OXIDOREDUCTASE"/>
    <property type="match status" value="1"/>
</dbReference>
<dbReference type="InterPro" id="IPR000172">
    <property type="entry name" value="GMC_OxRdtase_N"/>
</dbReference>
<dbReference type="PIRSF" id="PIRSF000137">
    <property type="entry name" value="Alcohol_oxidase"/>
    <property type="match status" value="1"/>
</dbReference>
<keyword evidence="4 5" id="KW-0274">FAD</keyword>
<feature type="domain" description="Glucose-methanol-choline oxidoreductase N-terminal" evidence="6">
    <location>
        <begin position="254"/>
        <end position="268"/>
    </location>
</feature>
<evidence type="ECO:0000256" key="3">
    <source>
        <dbReference type="ARBA" id="ARBA00022630"/>
    </source>
</evidence>
<dbReference type="PROSITE" id="PS00624">
    <property type="entry name" value="GMC_OXRED_2"/>
    <property type="match status" value="1"/>
</dbReference>
<sequence length="534" mass="58815">MTTAYDYIIVGAGTAGCTLANRLSENKHVSVLLLEAGGKDNYPWIHIPVGYLYCISNPRIDWCFSTEAEPGLNGRSLNYPRGKVLGGCSSINGMIYMRGQARDYNLWRQDGCTGWGWDDVLPYFKKSEDYYLGADDFHGSGGEWRVEEARLHWDILDAFRDAAEAAGIPRTDDFNRGDNEGSSYFKVNQKRGIRWNTAKAFLRPALGRPNLKVETGAHVRKLILKDLAVKGVEFEQAGAIRSVQCRREVILAAGSIGSPHILELSGIGRGDILQTAGIETVLERRGVGENLQDHLQLRCAYKVTGIPTLNEKANRLLGKAAIALEYLISRSGPMSMAPSQLGVFTRSDPSFETANLQYHVQPLSLEKFGENVHPFPAFTASVCNLRPESRGSVHIKSPDHRSHPAIQPNYLTTESDRRVAADSIRITRNIVAQKPLQRFKPEEFKPGPDYKTEEELVEAAGAVGTTIFHPVGTCRMGADPDSVVDPQLRVRGIQGLRVADASIMPSITSGNTNSPTIMIAEKAAEMIAGDYRRS</sequence>
<dbReference type="InterPro" id="IPR007867">
    <property type="entry name" value="GMC_OxRtase_C"/>
</dbReference>
<feature type="binding site" evidence="5">
    <location>
        <position position="84"/>
    </location>
    <ligand>
        <name>FAD</name>
        <dbReference type="ChEBI" id="CHEBI:57692"/>
    </ligand>
</feature>
<keyword evidence="3" id="KW-0285">Flavoprotein</keyword>